<dbReference type="AlphaFoldDB" id="A0A8H7CEV0"/>
<sequence length="324" mass="34523">MSSSPTFSFATTADEVATAFAEEIRGKNVLITGTSLNGIGFETALAIAKRANLVTITGYNADRLKLSEDVIKKEVPTANIRRVILNLSSLTAVRKAAEVVNADPEPLHVLIHNAAAVLGPFKLSVDGLESQFATDHVGPFLLTKLLAPKLLAAATPGYTPRVVFVSSVAHAFGAGVDFATLEHPDREKYGASLAYFQAKSANILTAIELSKRSKGAINAYSLHPGVIFTNLVQKEESIAELQSMGLLGPDGRPSSEKFQWKTIPQGAATTVAAAFDPRLNDKAGAYLDDCTIATESVSPHSSDPANAEKLWVITEKIIGEKFTF</sequence>
<name>A0A8H7CEV0_9AGAR</name>
<dbReference type="InterPro" id="IPR002347">
    <property type="entry name" value="SDR_fam"/>
</dbReference>
<dbReference type="PANTHER" id="PTHR24320:SF283">
    <property type="entry name" value="RETINOL DEHYDROGENASE 11"/>
    <property type="match status" value="1"/>
</dbReference>
<reference evidence="3" key="1">
    <citation type="submission" date="2020-05" db="EMBL/GenBank/DDBJ databases">
        <title>Mycena genomes resolve the evolution of fungal bioluminescence.</title>
        <authorList>
            <person name="Tsai I.J."/>
        </authorList>
    </citation>
    <scope>NUCLEOTIDE SEQUENCE</scope>
    <source>
        <strain evidence="3">CCC161011</strain>
    </source>
</reference>
<evidence type="ECO:0000313" key="3">
    <source>
        <dbReference type="EMBL" id="KAF7335019.1"/>
    </source>
</evidence>
<dbReference type="Gene3D" id="3.40.50.720">
    <property type="entry name" value="NAD(P)-binding Rossmann-like Domain"/>
    <property type="match status" value="1"/>
</dbReference>
<dbReference type="PANTHER" id="PTHR24320">
    <property type="entry name" value="RETINOL DEHYDROGENASE"/>
    <property type="match status" value="1"/>
</dbReference>
<accession>A0A8H7CEV0</accession>
<keyword evidence="2" id="KW-0560">Oxidoreductase</keyword>
<comment type="caution">
    <text evidence="3">The sequence shown here is derived from an EMBL/GenBank/DDBJ whole genome shotgun (WGS) entry which is preliminary data.</text>
</comment>
<protein>
    <submittedName>
        <fullName evidence="3">Short-chain dehydrogenase/reductase family protein</fullName>
    </submittedName>
</protein>
<dbReference type="EMBL" id="JACAZI010000025">
    <property type="protein sequence ID" value="KAF7335019.1"/>
    <property type="molecule type" value="Genomic_DNA"/>
</dbReference>
<evidence type="ECO:0000313" key="4">
    <source>
        <dbReference type="Proteomes" id="UP000620124"/>
    </source>
</evidence>
<dbReference type="OrthoDB" id="191139at2759"/>
<comment type="similarity">
    <text evidence="1">Belongs to the short-chain dehydrogenases/reductases (SDR) family.</text>
</comment>
<dbReference type="SUPFAM" id="SSF51735">
    <property type="entry name" value="NAD(P)-binding Rossmann-fold domains"/>
    <property type="match status" value="1"/>
</dbReference>
<dbReference type="GO" id="GO:0016491">
    <property type="term" value="F:oxidoreductase activity"/>
    <property type="evidence" value="ECO:0007669"/>
    <property type="project" value="UniProtKB-KW"/>
</dbReference>
<evidence type="ECO:0000256" key="2">
    <source>
        <dbReference type="ARBA" id="ARBA00023002"/>
    </source>
</evidence>
<organism evidence="3 4">
    <name type="scientific">Mycena venus</name>
    <dbReference type="NCBI Taxonomy" id="2733690"/>
    <lineage>
        <taxon>Eukaryota</taxon>
        <taxon>Fungi</taxon>
        <taxon>Dikarya</taxon>
        <taxon>Basidiomycota</taxon>
        <taxon>Agaricomycotina</taxon>
        <taxon>Agaricomycetes</taxon>
        <taxon>Agaricomycetidae</taxon>
        <taxon>Agaricales</taxon>
        <taxon>Marasmiineae</taxon>
        <taxon>Mycenaceae</taxon>
        <taxon>Mycena</taxon>
    </lineage>
</organism>
<evidence type="ECO:0000256" key="1">
    <source>
        <dbReference type="ARBA" id="ARBA00006484"/>
    </source>
</evidence>
<dbReference type="Proteomes" id="UP000620124">
    <property type="component" value="Unassembled WGS sequence"/>
</dbReference>
<gene>
    <name evidence="3" type="ORF">MVEN_02252100</name>
</gene>
<keyword evidence="4" id="KW-1185">Reference proteome</keyword>
<proteinExistence type="inferred from homology"/>
<dbReference type="Pfam" id="PF00106">
    <property type="entry name" value="adh_short"/>
    <property type="match status" value="1"/>
</dbReference>
<dbReference type="InterPro" id="IPR036291">
    <property type="entry name" value="NAD(P)-bd_dom_sf"/>
</dbReference>